<dbReference type="GO" id="GO:0005634">
    <property type="term" value="C:nucleus"/>
    <property type="evidence" value="ECO:0007669"/>
    <property type="project" value="UniProtKB-SubCell"/>
</dbReference>
<feature type="compositionally biased region" description="Polar residues" evidence="3">
    <location>
        <begin position="80"/>
        <end position="91"/>
    </location>
</feature>
<dbReference type="InterPro" id="IPR036980">
    <property type="entry name" value="RNase_P/MRP_Rpp29_sf"/>
</dbReference>
<evidence type="ECO:0000256" key="2">
    <source>
        <dbReference type="ARBA" id="ARBA00006181"/>
    </source>
</evidence>
<dbReference type="SUPFAM" id="SSF101744">
    <property type="entry name" value="Rof/RNase P subunit-like"/>
    <property type="match status" value="1"/>
</dbReference>
<feature type="region of interest" description="Disordered" evidence="3">
    <location>
        <begin position="396"/>
        <end position="444"/>
    </location>
</feature>
<dbReference type="InterPro" id="IPR002730">
    <property type="entry name" value="Rpp29/RNP1"/>
</dbReference>
<dbReference type="GO" id="GO:0030677">
    <property type="term" value="C:ribonuclease P complex"/>
    <property type="evidence" value="ECO:0007669"/>
    <property type="project" value="InterPro"/>
</dbReference>
<feature type="region of interest" description="Disordered" evidence="3">
    <location>
        <begin position="80"/>
        <end position="120"/>
    </location>
</feature>
<name>A0A1B9GPT6_9TREE</name>
<dbReference type="PANTHER" id="PTHR13348:SF0">
    <property type="entry name" value="RIBONUCLEASE P PROTEIN SUBUNIT P29"/>
    <property type="match status" value="1"/>
</dbReference>
<evidence type="ECO:0000313" key="4">
    <source>
        <dbReference type="EMBL" id="OCF33072.1"/>
    </source>
</evidence>
<feature type="region of interest" description="Disordered" evidence="3">
    <location>
        <begin position="55"/>
        <end position="74"/>
    </location>
</feature>
<dbReference type="PANTHER" id="PTHR13348">
    <property type="entry name" value="RIBONUCLEASE P SUBUNIT P29"/>
    <property type="match status" value="1"/>
</dbReference>
<feature type="region of interest" description="Disordered" evidence="3">
    <location>
        <begin position="142"/>
        <end position="161"/>
    </location>
</feature>
<feature type="region of interest" description="Disordered" evidence="3">
    <location>
        <begin position="216"/>
        <end position="235"/>
    </location>
</feature>
<dbReference type="AlphaFoldDB" id="A0A1B9GPT6"/>
<feature type="compositionally biased region" description="Low complexity" evidence="3">
    <location>
        <begin position="1"/>
        <end position="39"/>
    </location>
</feature>
<protein>
    <submittedName>
        <fullName evidence="4">Uncharacterized protein</fullName>
    </submittedName>
</protein>
<feature type="compositionally biased region" description="Polar residues" evidence="3">
    <location>
        <begin position="99"/>
        <end position="110"/>
    </location>
</feature>
<proteinExistence type="inferred from homology"/>
<dbReference type="Gene3D" id="2.30.30.210">
    <property type="entry name" value="Ribonuclease P/MRP, subunit p29"/>
    <property type="match status" value="1"/>
</dbReference>
<dbReference type="InterPro" id="IPR023534">
    <property type="entry name" value="Rof/RNase_P-like"/>
</dbReference>
<dbReference type="Pfam" id="PF01868">
    <property type="entry name" value="RNase_P-MRP_p29"/>
    <property type="match status" value="1"/>
</dbReference>
<dbReference type="EMBL" id="KV700127">
    <property type="protein sequence ID" value="OCF33072.1"/>
    <property type="molecule type" value="Genomic_DNA"/>
</dbReference>
<comment type="subcellular location">
    <subcellularLocation>
        <location evidence="1">Nucleus</location>
    </subcellularLocation>
</comment>
<dbReference type="GO" id="GO:0033204">
    <property type="term" value="F:ribonuclease P RNA binding"/>
    <property type="evidence" value="ECO:0007669"/>
    <property type="project" value="InterPro"/>
</dbReference>
<dbReference type="GO" id="GO:0001682">
    <property type="term" value="P:tRNA 5'-leader removal"/>
    <property type="evidence" value="ECO:0007669"/>
    <property type="project" value="InterPro"/>
</dbReference>
<feature type="region of interest" description="Disordered" evidence="3">
    <location>
        <begin position="305"/>
        <end position="324"/>
    </location>
</feature>
<dbReference type="OrthoDB" id="124041at2759"/>
<dbReference type="SMART" id="SM00538">
    <property type="entry name" value="POP4"/>
    <property type="match status" value="1"/>
</dbReference>
<dbReference type="Proteomes" id="UP000092666">
    <property type="component" value="Unassembled WGS sequence"/>
</dbReference>
<sequence>MSSSIKSRLGSKSASSSRNSSPAPPATAAAGPSTIPAAPVIDPYRTLSSQVKKPVLPLVPSDPPNLPTLLRLDPSTYSSRLSGKTLQTSDLESGPAQPLISTSGAVSSLVTGKKRNRGHPNERLNARLETEKYEHGRKEIGAQSMRKVKRRLQSGSHPTMGRGMRVSYNALLPLNHLHTTYLIQLLSLPPLLPCASVASSSSLASAASRTRVVSSSSAAASTSYPQPTLHSNPEPILSKLSKADFTGIIIRVKSSKNRSLEGLQGIIIEETALTFRIVVAADDKVRAIPKDGTLFTILVPAYSPPNKATNQPKQDRLSPDVTPSFAQDASSDFEAFLRTCPRMEIDLLGSSFVYRSGDRAGRKFRPPQGGGGGSGWAEGWLKSDWADVFDNLSRALGGEGSGHGTGTEGTKKRTRVSNGAIEGLRKRGKSRRKDPPAGGNLQVY</sequence>
<reference evidence="5" key="2">
    <citation type="submission" date="2013-12" db="EMBL/GenBank/DDBJ databases">
        <title>Evolution of pathogenesis and genome organization in the Tremellales.</title>
        <authorList>
            <person name="Cuomo C."/>
            <person name="Litvintseva A."/>
            <person name="Heitman J."/>
            <person name="Chen Y."/>
            <person name="Sun S."/>
            <person name="Springer D."/>
            <person name="Dromer F."/>
            <person name="Young S."/>
            <person name="Zeng Q."/>
            <person name="Chapman S."/>
            <person name="Gujja S."/>
            <person name="Saif S."/>
            <person name="Birren B."/>
        </authorList>
    </citation>
    <scope>NUCLEOTIDE SEQUENCE [LARGE SCALE GENOMIC DNA]</scope>
    <source>
        <strain evidence="5">BCC8398</strain>
    </source>
</reference>
<accession>A0A1B9GPT6</accession>
<organism evidence="4 5">
    <name type="scientific">Kwoniella heveanensis BCC8398</name>
    <dbReference type="NCBI Taxonomy" id="1296120"/>
    <lineage>
        <taxon>Eukaryota</taxon>
        <taxon>Fungi</taxon>
        <taxon>Dikarya</taxon>
        <taxon>Basidiomycota</taxon>
        <taxon>Agaricomycotina</taxon>
        <taxon>Tremellomycetes</taxon>
        <taxon>Tremellales</taxon>
        <taxon>Cryptococcaceae</taxon>
        <taxon>Kwoniella</taxon>
    </lineage>
</organism>
<evidence type="ECO:0000313" key="5">
    <source>
        <dbReference type="Proteomes" id="UP000092666"/>
    </source>
</evidence>
<evidence type="ECO:0000256" key="3">
    <source>
        <dbReference type="SAM" id="MobiDB-lite"/>
    </source>
</evidence>
<keyword evidence="5" id="KW-1185">Reference proteome</keyword>
<feature type="region of interest" description="Disordered" evidence="3">
    <location>
        <begin position="358"/>
        <end position="377"/>
    </location>
</feature>
<gene>
    <name evidence="4" type="ORF">I316_05117</name>
</gene>
<dbReference type="GO" id="GO:0000172">
    <property type="term" value="C:ribonuclease MRP complex"/>
    <property type="evidence" value="ECO:0007669"/>
    <property type="project" value="InterPro"/>
</dbReference>
<dbReference type="InterPro" id="IPR016848">
    <property type="entry name" value="RNase_P/MRP_Rpp29-subunit"/>
</dbReference>
<evidence type="ECO:0000256" key="1">
    <source>
        <dbReference type="ARBA" id="ARBA00004123"/>
    </source>
</evidence>
<reference evidence="4 5" key="1">
    <citation type="submission" date="2013-07" db="EMBL/GenBank/DDBJ databases">
        <title>The Genome Sequence of Cryptococcus heveanensis BCC8398.</title>
        <authorList>
            <consortium name="The Broad Institute Genome Sequencing Platform"/>
            <person name="Cuomo C."/>
            <person name="Litvintseva A."/>
            <person name="Chen Y."/>
            <person name="Heitman J."/>
            <person name="Sun S."/>
            <person name="Springer D."/>
            <person name="Dromer F."/>
            <person name="Young S.K."/>
            <person name="Zeng Q."/>
            <person name="Gargeya S."/>
            <person name="Fitzgerald M."/>
            <person name="Abouelleil A."/>
            <person name="Alvarado L."/>
            <person name="Berlin A.M."/>
            <person name="Chapman S.B."/>
            <person name="Dewar J."/>
            <person name="Goldberg J."/>
            <person name="Griggs A."/>
            <person name="Gujja S."/>
            <person name="Hansen M."/>
            <person name="Howarth C."/>
            <person name="Imamovic A."/>
            <person name="Larimer J."/>
            <person name="McCowan C."/>
            <person name="Murphy C."/>
            <person name="Pearson M."/>
            <person name="Priest M."/>
            <person name="Roberts A."/>
            <person name="Saif S."/>
            <person name="Shea T."/>
            <person name="Sykes S."/>
            <person name="Wortman J."/>
            <person name="Nusbaum C."/>
            <person name="Birren B."/>
        </authorList>
    </citation>
    <scope>NUCLEOTIDE SEQUENCE [LARGE SCALE GENOMIC DNA]</scope>
    <source>
        <strain evidence="4 5">BCC8398</strain>
    </source>
</reference>
<dbReference type="GO" id="GO:0006364">
    <property type="term" value="P:rRNA processing"/>
    <property type="evidence" value="ECO:0007669"/>
    <property type="project" value="TreeGrafter"/>
</dbReference>
<feature type="region of interest" description="Disordered" evidence="3">
    <location>
        <begin position="1"/>
        <end position="41"/>
    </location>
</feature>
<dbReference type="STRING" id="1296120.A0A1B9GPT6"/>
<comment type="similarity">
    <text evidence="2">Belongs to the eukaryotic/archaeal RNase P protein component 1 family.</text>
</comment>
<feature type="compositionally biased region" description="Gly residues" evidence="3">
    <location>
        <begin position="397"/>
        <end position="407"/>
    </location>
</feature>